<name>A0A7W6RC11_9PROT</name>
<gene>
    <name evidence="2" type="ORF">GGD89_001265</name>
</gene>
<evidence type="ECO:0000313" key="2">
    <source>
        <dbReference type="EMBL" id="MBB4265643.1"/>
    </source>
</evidence>
<dbReference type="SUPFAM" id="SSF51735">
    <property type="entry name" value="NAD(P)-binding Rossmann-fold domains"/>
    <property type="match status" value="1"/>
</dbReference>
<dbReference type="Gene3D" id="3.40.50.720">
    <property type="entry name" value="NAD(P)-binding Rossmann-like Domain"/>
    <property type="match status" value="1"/>
</dbReference>
<keyword evidence="3" id="KW-1185">Reference proteome</keyword>
<dbReference type="Pfam" id="PF01370">
    <property type="entry name" value="Epimerase"/>
    <property type="match status" value="1"/>
</dbReference>
<dbReference type="PANTHER" id="PTHR43245">
    <property type="entry name" value="BIFUNCTIONAL POLYMYXIN RESISTANCE PROTEIN ARNA"/>
    <property type="match status" value="1"/>
</dbReference>
<keyword evidence="2" id="KW-0413">Isomerase</keyword>
<dbReference type="InterPro" id="IPR001509">
    <property type="entry name" value="Epimerase_deHydtase"/>
</dbReference>
<sequence length="344" mass="36781">MDRTRTATPHRLAGARVLVAGGASLVGSHLTRALLERDVAEVIVFDPLAVDARDSLGVLTADARVTMVPGDLTRRAQIVEHMADVDRAVNLAAVMTIGVSRDPAAALDLNIRGHLNFLEAARLRGVAKVVLASSNGVYGYDIGGPVGETEPHHHHGIPPAAAIYGSSKIIGEHLCRMWKARHGLDYLILRFSTVYGEGQHDRAANALYILDTFDRLIAGLRPQLFGDGSESKDFVYAGDVARALCLALDGDQTDAAVNVSGGEGISTAALVSLIGRLIGRDAAPDYLEDSDRVRLPTGPGLHFTNTLAKALLGWQPLMPLDEGIRRLLKDHARRRGLDPATVPD</sequence>
<dbReference type="EMBL" id="JACIGK010000007">
    <property type="protein sequence ID" value="MBB4265643.1"/>
    <property type="molecule type" value="Genomic_DNA"/>
</dbReference>
<dbReference type="RefSeq" id="WP_184043263.1">
    <property type="nucleotide sequence ID" value="NZ_JACIGK010000007.1"/>
</dbReference>
<dbReference type="InterPro" id="IPR050177">
    <property type="entry name" value="Lipid_A_modif_metabolic_enz"/>
</dbReference>
<reference evidence="2 3" key="1">
    <citation type="submission" date="2020-08" db="EMBL/GenBank/DDBJ databases">
        <title>Genome sequencing of Purple Non-Sulfur Bacteria from various extreme environments.</title>
        <authorList>
            <person name="Mayer M."/>
        </authorList>
    </citation>
    <scope>NUCLEOTIDE SEQUENCE [LARGE SCALE GENOMIC DNA]</scope>
    <source>
        <strain evidence="2 3">JA131</strain>
    </source>
</reference>
<proteinExistence type="predicted"/>
<protein>
    <submittedName>
        <fullName evidence="2">UDP-glucose 4-epimerase</fullName>
        <ecNumber evidence="2">5.1.3.2</ecNumber>
    </submittedName>
</protein>
<dbReference type="Gene3D" id="3.90.25.10">
    <property type="entry name" value="UDP-galactose 4-epimerase, domain 1"/>
    <property type="match status" value="1"/>
</dbReference>
<dbReference type="AlphaFoldDB" id="A0A7W6RC11"/>
<evidence type="ECO:0000259" key="1">
    <source>
        <dbReference type="Pfam" id="PF01370"/>
    </source>
</evidence>
<dbReference type="Proteomes" id="UP000554286">
    <property type="component" value="Unassembled WGS sequence"/>
</dbReference>
<dbReference type="GO" id="GO:0003978">
    <property type="term" value="F:UDP-glucose 4-epimerase activity"/>
    <property type="evidence" value="ECO:0007669"/>
    <property type="project" value="UniProtKB-EC"/>
</dbReference>
<dbReference type="InterPro" id="IPR036291">
    <property type="entry name" value="NAD(P)-bd_dom_sf"/>
</dbReference>
<accession>A0A7W6RC11</accession>
<feature type="domain" description="NAD-dependent epimerase/dehydratase" evidence="1">
    <location>
        <begin position="17"/>
        <end position="258"/>
    </location>
</feature>
<dbReference type="EC" id="5.1.3.2" evidence="2"/>
<comment type="caution">
    <text evidence="2">The sequence shown here is derived from an EMBL/GenBank/DDBJ whole genome shotgun (WGS) entry which is preliminary data.</text>
</comment>
<dbReference type="PANTHER" id="PTHR43245:SF53">
    <property type="entry name" value="EPIMERASE-RELATED"/>
    <property type="match status" value="1"/>
</dbReference>
<organism evidence="2 3">
    <name type="scientific">Roseospira visakhapatnamensis</name>
    <dbReference type="NCBI Taxonomy" id="390880"/>
    <lineage>
        <taxon>Bacteria</taxon>
        <taxon>Pseudomonadati</taxon>
        <taxon>Pseudomonadota</taxon>
        <taxon>Alphaproteobacteria</taxon>
        <taxon>Rhodospirillales</taxon>
        <taxon>Rhodospirillaceae</taxon>
        <taxon>Roseospira</taxon>
    </lineage>
</organism>
<evidence type="ECO:0000313" key="3">
    <source>
        <dbReference type="Proteomes" id="UP000554286"/>
    </source>
</evidence>